<dbReference type="CDD" id="cd06661">
    <property type="entry name" value="GGCT_like"/>
    <property type="match status" value="1"/>
</dbReference>
<keyword evidence="6" id="KW-1185">Reference proteome</keyword>
<comment type="similarity">
    <text evidence="1 3">Belongs to the gamma-glutamylcyclotransferase family.</text>
</comment>
<dbReference type="GO" id="GO:0005829">
    <property type="term" value="C:cytosol"/>
    <property type="evidence" value="ECO:0007669"/>
    <property type="project" value="TreeGrafter"/>
</dbReference>
<evidence type="ECO:0000256" key="2">
    <source>
        <dbReference type="PIRSR" id="PIRSR639126-1"/>
    </source>
</evidence>
<dbReference type="PANTHER" id="PTHR12510">
    <property type="entry name" value="TROPONIN C-AKIN-1 PROTEIN"/>
    <property type="match status" value="1"/>
</dbReference>
<evidence type="ECO:0000256" key="1">
    <source>
        <dbReference type="ARBA" id="ARBA00008861"/>
    </source>
</evidence>
<dbReference type="InterPro" id="IPR039126">
    <property type="entry name" value="GGACT"/>
</dbReference>
<gene>
    <name evidence="5" type="primary">ytfP</name>
    <name evidence="5" type="ORF">MFFC18_25740</name>
</gene>
<sequence>MYRVFVYGTLKRGFCRHSALESQKFLGEAATEPGYMLYDPGDYPGMVRCEQGRAIEGELFEVDHACLLNLDLIEGVDEGYYSREPVRLMPPWRDESAMTYLYQKPIDGFSAIRGWHSR</sequence>
<accession>A0A5B9PIW2</accession>
<dbReference type="Proteomes" id="UP000322214">
    <property type="component" value="Chromosome"/>
</dbReference>
<dbReference type="EMBL" id="CP042912">
    <property type="protein sequence ID" value="QEG22691.1"/>
    <property type="molecule type" value="Genomic_DNA"/>
</dbReference>
<evidence type="ECO:0000313" key="5">
    <source>
        <dbReference type="EMBL" id="QEG22691.1"/>
    </source>
</evidence>
<dbReference type="GO" id="GO:0016740">
    <property type="term" value="F:transferase activity"/>
    <property type="evidence" value="ECO:0007669"/>
    <property type="project" value="UniProtKB-KW"/>
</dbReference>
<feature type="active site" description="Proton acceptor" evidence="2">
    <location>
        <position position="74"/>
    </location>
</feature>
<organism evidence="5 6">
    <name type="scientific">Mariniblastus fucicola</name>
    <dbReference type="NCBI Taxonomy" id="980251"/>
    <lineage>
        <taxon>Bacteria</taxon>
        <taxon>Pseudomonadati</taxon>
        <taxon>Planctomycetota</taxon>
        <taxon>Planctomycetia</taxon>
        <taxon>Pirellulales</taxon>
        <taxon>Pirellulaceae</taxon>
        <taxon>Mariniblastus</taxon>
    </lineage>
</organism>
<dbReference type="Pfam" id="PF06094">
    <property type="entry name" value="GGACT"/>
    <property type="match status" value="1"/>
</dbReference>
<dbReference type="OrthoDB" id="8538589at2"/>
<protein>
    <recommendedName>
        <fullName evidence="3">Gamma-glutamylcyclotransferase family protein</fullName>
    </recommendedName>
</protein>
<proteinExistence type="inferred from homology"/>
<reference evidence="5 6" key="1">
    <citation type="submission" date="2019-08" db="EMBL/GenBank/DDBJ databases">
        <title>Deep-cultivation of Planctomycetes and their phenomic and genomic characterization uncovers novel biology.</title>
        <authorList>
            <person name="Wiegand S."/>
            <person name="Jogler M."/>
            <person name="Boedeker C."/>
            <person name="Pinto D."/>
            <person name="Vollmers J."/>
            <person name="Rivas-Marin E."/>
            <person name="Kohn T."/>
            <person name="Peeters S.H."/>
            <person name="Heuer A."/>
            <person name="Rast P."/>
            <person name="Oberbeckmann S."/>
            <person name="Bunk B."/>
            <person name="Jeske O."/>
            <person name="Meyerdierks A."/>
            <person name="Storesund J.E."/>
            <person name="Kallscheuer N."/>
            <person name="Luecker S."/>
            <person name="Lage O.M."/>
            <person name="Pohl T."/>
            <person name="Merkel B.J."/>
            <person name="Hornburger P."/>
            <person name="Mueller R.-W."/>
            <person name="Bruemmer F."/>
            <person name="Labrenz M."/>
            <person name="Spormann A.M."/>
            <person name="Op den Camp H."/>
            <person name="Overmann J."/>
            <person name="Amann R."/>
            <person name="Jetten M.S.M."/>
            <person name="Mascher T."/>
            <person name="Medema M.H."/>
            <person name="Devos D.P."/>
            <person name="Kaster A.-K."/>
            <person name="Ovreas L."/>
            <person name="Rohde M."/>
            <person name="Galperin M.Y."/>
            <person name="Jogler C."/>
        </authorList>
    </citation>
    <scope>NUCLEOTIDE SEQUENCE [LARGE SCALE GENOMIC DNA]</scope>
    <source>
        <strain evidence="5 6">FC18</strain>
    </source>
</reference>
<dbReference type="InterPro" id="IPR009288">
    <property type="entry name" value="AIG2-like_dom"/>
</dbReference>
<dbReference type="RefSeq" id="WP_084417188.1">
    <property type="nucleotide sequence ID" value="NZ_CP042912.1"/>
</dbReference>
<dbReference type="InterPro" id="IPR036568">
    <property type="entry name" value="GGCT-like_sf"/>
</dbReference>
<dbReference type="InterPro" id="IPR013024">
    <property type="entry name" value="GGCT-like"/>
</dbReference>
<feature type="domain" description="Gamma-glutamylcyclotransferase AIG2-like" evidence="4">
    <location>
        <begin position="4"/>
        <end position="105"/>
    </location>
</feature>
<dbReference type="AlphaFoldDB" id="A0A5B9PIW2"/>
<evidence type="ECO:0000313" key="6">
    <source>
        <dbReference type="Proteomes" id="UP000322214"/>
    </source>
</evidence>
<keyword evidence="5" id="KW-0808">Transferase</keyword>
<dbReference type="GO" id="GO:0061929">
    <property type="term" value="F:gamma-glutamylaminecyclotransferase activity"/>
    <property type="evidence" value="ECO:0007669"/>
    <property type="project" value="InterPro"/>
</dbReference>
<evidence type="ECO:0000256" key="3">
    <source>
        <dbReference type="RuleBase" id="RU367036"/>
    </source>
</evidence>
<dbReference type="KEGG" id="mff:MFFC18_25740"/>
<dbReference type="STRING" id="980251.GCA_001642875_02590"/>
<name>A0A5B9PIW2_9BACT</name>
<dbReference type="PANTHER" id="PTHR12510:SF4">
    <property type="entry name" value="GAMMA-GLUTAMYLAMINECYCLOTRANSFERASE"/>
    <property type="match status" value="1"/>
</dbReference>
<evidence type="ECO:0000259" key="4">
    <source>
        <dbReference type="Pfam" id="PF06094"/>
    </source>
</evidence>
<dbReference type="SUPFAM" id="SSF110857">
    <property type="entry name" value="Gamma-glutamyl cyclotransferase-like"/>
    <property type="match status" value="1"/>
</dbReference>
<dbReference type="Gene3D" id="3.10.490.10">
    <property type="entry name" value="Gamma-glutamyl cyclotransferase-like"/>
    <property type="match status" value="1"/>
</dbReference>